<dbReference type="Proteomes" id="UP000812440">
    <property type="component" value="Chromosome 8_10"/>
</dbReference>
<dbReference type="AlphaFoldDB" id="A0A8T2JQT7"/>
<dbReference type="GO" id="GO:0004867">
    <property type="term" value="F:serine-type endopeptidase inhibitor activity"/>
    <property type="evidence" value="ECO:0007669"/>
    <property type="project" value="TreeGrafter"/>
</dbReference>
<feature type="non-terminal residue" evidence="2">
    <location>
        <position position="112"/>
    </location>
</feature>
<dbReference type="GO" id="GO:0045087">
    <property type="term" value="P:innate immune response"/>
    <property type="evidence" value="ECO:0007669"/>
    <property type="project" value="TreeGrafter"/>
</dbReference>
<sequence>MGLKVCFYNFYQIVTEEKPGSCPSERYLKETYIEGSVAICSSDQECDGDKKCCPDNGYKFCKTPAKERPGNCPVVDESKERCTDFCTSDSECAKGSKCCFEICGLKCHAFCW</sequence>
<dbReference type="SUPFAM" id="SSF57256">
    <property type="entry name" value="Elafin-like"/>
    <property type="match status" value="2"/>
</dbReference>
<reference evidence="2" key="1">
    <citation type="thesis" date="2020" institute="ProQuest LLC" country="789 East Eisenhower Parkway, Ann Arbor, MI, USA">
        <title>Comparative Genomics and Chromosome Evolution.</title>
        <authorList>
            <person name="Mudd A.B."/>
        </authorList>
    </citation>
    <scope>NUCLEOTIDE SEQUENCE</scope>
    <source>
        <strain evidence="2">Female2</strain>
        <tissue evidence="2">Blood</tissue>
    </source>
</reference>
<comment type="caution">
    <text evidence="2">The sequence shown here is derived from an EMBL/GenBank/DDBJ whole genome shotgun (WGS) entry which is preliminary data.</text>
</comment>
<evidence type="ECO:0000259" key="1">
    <source>
        <dbReference type="PROSITE" id="PS51390"/>
    </source>
</evidence>
<dbReference type="Pfam" id="PF00095">
    <property type="entry name" value="WAP"/>
    <property type="match status" value="2"/>
</dbReference>
<accession>A0A8T2JQT7</accession>
<dbReference type="InterPro" id="IPR050514">
    <property type="entry name" value="WAP_four-disulfide_core"/>
</dbReference>
<name>A0A8T2JQT7_9PIPI</name>
<gene>
    <name evidence="2" type="ORF">GDO86_013862</name>
</gene>
<dbReference type="OrthoDB" id="4473401at2759"/>
<proteinExistence type="predicted"/>
<organism evidence="2 3">
    <name type="scientific">Hymenochirus boettgeri</name>
    <name type="common">Congo dwarf clawed frog</name>
    <dbReference type="NCBI Taxonomy" id="247094"/>
    <lineage>
        <taxon>Eukaryota</taxon>
        <taxon>Metazoa</taxon>
        <taxon>Chordata</taxon>
        <taxon>Craniata</taxon>
        <taxon>Vertebrata</taxon>
        <taxon>Euteleostomi</taxon>
        <taxon>Amphibia</taxon>
        <taxon>Batrachia</taxon>
        <taxon>Anura</taxon>
        <taxon>Pipoidea</taxon>
        <taxon>Pipidae</taxon>
        <taxon>Pipinae</taxon>
        <taxon>Hymenochirus</taxon>
    </lineage>
</organism>
<dbReference type="PANTHER" id="PTHR19441:SF98">
    <property type="entry name" value="WAP DOMAIN-CONTAINING PROTEIN"/>
    <property type="match status" value="1"/>
</dbReference>
<feature type="domain" description="WAP" evidence="1">
    <location>
        <begin position="65"/>
        <end position="110"/>
    </location>
</feature>
<evidence type="ECO:0000313" key="2">
    <source>
        <dbReference type="EMBL" id="KAG8446168.1"/>
    </source>
</evidence>
<dbReference type="Gene3D" id="4.10.75.10">
    <property type="entry name" value="Elafin-like"/>
    <property type="match status" value="2"/>
</dbReference>
<keyword evidence="3" id="KW-1185">Reference proteome</keyword>
<dbReference type="PANTHER" id="PTHR19441">
    <property type="entry name" value="WHEY ACDIC PROTEIN WAP"/>
    <property type="match status" value="1"/>
</dbReference>
<dbReference type="InterPro" id="IPR036645">
    <property type="entry name" value="Elafin-like_sf"/>
</dbReference>
<protein>
    <recommendedName>
        <fullName evidence="1">WAP domain-containing protein</fullName>
    </recommendedName>
</protein>
<dbReference type="SMART" id="SM00217">
    <property type="entry name" value="WAP"/>
    <property type="match status" value="2"/>
</dbReference>
<dbReference type="GO" id="GO:0005615">
    <property type="term" value="C:extracellular space"/>
    <property type="evidence" value="ECO:0007669"/>
    <property type="project" value="TreeGrafter"/>
</dbReference>
<dbReference type="PROSITE" id="PS51390">
    <property type="entry name" value="WAP"/>
    <property type="match status" value="1"/>
</dbReference>
<dbReference type="EMBL" id="JAACNH010000003">
    <property type="protein sequence ID" value="KAG8446168.1"/>
    <property type="molecule type" value="Genomic_DNA"/>
</dbReference>
<dbReference type="GO" id="GO:0019731">
    <property type="term" value="P:antibacterial humoral response"/>
    <property type="evidence" value="ECO:0007669"/>
    <property type="project" value="TreeGrafter"/>
</dbReference>
<evidence type="ECO:0000313" key="3">
    <source>
        <dbReference type="Proteomes" id="UP000812440"/>
    </source>
</evidence>
<dbReference type="InterPro" id="IPR008197">
    <property type="entry name" value="WAP_dom"/>
</dbReference>